<dbReference type="OrthoDB" id="10263206at2759"/>
<dbReference type="EMBL" id="JAABOA010004857">
    <property type="protein sequence ID" value="KAF9577422.1"/>
    <property type="molecule type" value="Genomic_DNA"/>
</dbReference>
<dbReference type="Gene3D" id="1.10.8.270">
    <property type="entry name" value="putative rabgap domain of human tbc1 domain family member 14 like domains"/>
    <property type="match status" value="1"/>
</dbReference>
<organism evidence="2 3">
    <name type="scientific">Lunasporangiospora selenospora</name>
    <dbReference type="NCBI Taxonomy" id="979761"/>
    <lineage>
        <taxon>Eukaryota</taxon>
        <taxon>Fungi</taxon>
        <taxon>Fungi incertae sedis</taxon>
        <taxon>Mucoromycota</taxon>
        <taxon>Mortierellomycotina</taxon>
        <taxon>Mortierellomycetes</taxon>
        <taxon>Mortierellales</taxon>
        <taxon>Mortierellaceae</taxon>
        <taxon>Lunasporangiospora</taxon>
    </lineage>
</organism>
<dbReference type="AlphaFoldDB" id="A0A9P6KAE2"/>
<gene>
    <name evidence="2" type="ORF">BGW38_007372</name>
</gene>
<sequence>ETSVSFTYVQGMNVLAAPFLYAMSEMEAFYSYSNFIKFCCPLYVQPMLQGVHCGIK</sequence>
<evidence type="ECO:0000259" key="1">
    <source>
        <dbReference type="PROSITE" id="PS50086"/>
    </source>
</evidence>
<dbReference type="Pfam" id="PF00566">
    <property type="entry name" value="RabGAP-TBC"/>
    <property type="match status" value="1"/>
</dbReference>
<protein>
    <recommendedName>
        <fullName evidence="1">Rab-GAP TBC domain-containing protein</fullName>
    </recommendedName>
</protein>
<accession>A0A9P6KAE2</accession>
<feature type="domain" description="Rab-GAP TBC" evidence="1">
    <location>
        <begin position="1"/>
        <end position="56"/>
    </location>
</feature>
<name>A0A9P6KAE2_9FUNG</name>
<evidence type="ECO:0000313" key="2">
    <source>
        <dbReference type="EMBL" id="KAF9577422.1"/>
    </source>
</evidence>
<dbReference type="PROSITE" id="PS50086">
    <property type="entry name" value="TBC_RABGAP"/>
    <property type="match status" value="1"/>
</dbReference>
<feature type="non-terminal residue" evidence="2">
    <location>
        <position position="56"/>
    </location>
</feature>
<keyword evidence="3" id="KW-1185">Reference proteome</keyword>
<reference evidence="2" key="1">
    <citation type="journal article" date="2020" name="Fungal Divers.">
        <title>Resolving the Mortierellaceae phylogeny through synthesis of multi-gene phylogenetics and phylogenomics.</title>
        <authorList>
            <person name="Vandepol N."/>
            <person name="Liber J."/>
            <person name="Desiro A."/>
            <person name="Na H."/>
            <person name="Kennedy M."/>
            <person name="Barry K."/>
            <person name="Grigoriev I.V."/>
            <person name="Miller A.N."/>
            <person name="O'Donnell K."/>
            <person name="Stajich J.E."/>
            <person name="Bonito G."/>
        </authorList>
    </citation>
    <scope>NUCLEOTIDE SEQUENCE</scope>
    <source>
        <strain evidence="2">KOD1015</strain>
    </source>
</reference>
<dbReference type="InterPro" id="IPR035969">
    <property type="entry name" value="Rab-GAP_TBC_sf"/>
</dbReference>
<dbReference type="SUPFAM" id="SSF47923">
    <property type="entry name" value="Ypt/Rab-GAP domain of gyp1p"/>
    <property type="match status" value="1"/>
</dbReference>
<comment type="caution">
    <text evidence="2">The sequence shown here is derived from an EMBL/GenBank/DDBJ whole genome shotgun (WGS) entry which is preliminary data.</text>
</comment>
<feature type="non-terminal residue" evidence="2">
    <location>
        <position position="1"/>
    </location>
</feature>
<dbReference type="InterPro" id="IPR000195">
    <property type="entry name" value="Rab-GAP-TBC_dom"/>
</dbReference>
<evidence type="ECO:0000313" key="3">
    <source>
        <dbReference type="Proteomes" id="UP000780801"/>
    </source>
</evidence>
<dbReference type="Proteomes" id="UP000780801">
    <property type="component" value="Unassembled WGS sequence"/>
</dbReference>
<proteinExistence type="predicted"/>